<evidence type="ECO:0000256" key="6">
    <source>
        <dbReference type="PIRSR" id="PIRSR600223-1"/>
    </source>
</evidence>
<protein>
    <recommendedName>
        <fullName evidence="4 7">Signal peptidase I</fullName>
        <ecNumber evidence="3 7">3.4.21.89</ecNumber>
    </recommendedName>
</protein>
<keyword evidence="7" id="KW-0472">Membrane</keyword>
<dbReference type="PANTHER" id="PTHR43390">
    <property type="entry name" value="SIGNAL PEPTIDASE I"/>
    <property type="match status" value="1"/>
</dbReference>
<dbReference type="AlphaFoldDB" id="A0A3G9GC48"/>
<comment type="catalytic activity">
    <reaction evidence="1 7">
        <text>Cleavage of hydrophobic, N-terminal signal or leader sequences from secreted and periplasmic proteins.</text>
        <dbReference type="EC" id="3.4.21.89"/>
    </reaction>
</comment>
<dbReference type="EMBL" id="AP018828">
    <property type="protein sequence ID" value="BBF82239.1"/>
    <property type="molecule type" value="Genomic_DNA"/>
</dbReference>
<dbReference type="PROSITE" id="PS00760">
    <property type="entry name" value="SPASE_I_2"/>
    <property type="match status" value="1"/>
</dbReference>
<dbReference type="GO" id="GO:0009003">
    <property type="term" value="F:signal peptidase activity"/>
    <property type="evidence" value="ECO:0007669"/>
    <property type="project" value="UniProtKB-EC"/>
</dbReference>
<feature type="domain" description="Peptidase S26" evidence="8">
    <location>
        <begin position="31"/>
        <end position="243"/>
    </location>
</feature>
<dbReference type="CDD" id="cd06530">
    <property type="entry name" value="S26_SPase_I"/>
    <property type="match status" value="1"/>
</dbReference>
<dbReference type="PANTHER" id="PTHR43390:SF1">
    <property type="entry name" value="CHLOROPLAST PROCESSING PEPTIDASE"/>
    <property type="match status" value="1"/>
</dbReference>
<evidence type="ECO:0000256" key="2">
    <source>
        <dbReference type="ARBA" id="ARBA00009370"/>
    </source>
</evidence>
<evidence type="ECO:0000256" key="5">
    <source>
        <dbReference type="ARBA" id="ARBA00022801"/>
    </source>
</evidence>
<dbReference type="SUPFAM" id="SSF51306">
    <property type="entry name" value="LexA/Signal peptidase"/>
    <property type="match status" value="1"/>
</dbReference>
<reference evidence="10" key="1">
    <citation type="journal article" date="2017" name="Biotechnol. Biofuels">
        <title>Evaluation of environmental bacterial communities as a factor affecting the growth of duckweed Lemna minor.</title>
        <authorList>
            <person name="Ishizawa H."/>
            <person name="Kuroda M."/>
            <person name="Morikawa M."/>
            <person name="Ike M."/>
        </authorList>
    </citation>
    <scope>NUCLEOTIDE SEQUENCE [LARGE SCALE GENOMIC DNA]</scope>
    <source>
        <strain evidence="10">M6</strain>
    </source>
</reference>
<dbReference type="InterPro" id="IPR000223">
    <property type="entry name" value="Pept_S26A_signal_pept_1"/>
</dbReference>
<dbReference type="OrthoDB" id="9815782at2"/>
<dbReference type="RefSeq" id="WP_126423841.1">
    <property type="nucleotide sequence ID" value="NZ_AP018828.1"/>
</dbReference>
<dbReference type="GO" id="GO:0004252">
    <property type="term" value="F:serine-type endopeptidase activity"/>
    <property type="evidence" value="ECO:0007669"/>
    <property type="project" value="InterPro"/>
</dbReference>
<dbReference type="PROSITE" id="PS00761">
    <property type="entry name" value="SPASE_I_3"/>
    <property type="match status" value="1"/>
</dbReference>
<evidence type="ECO:0000259" key="8">
    <source>
        <dbReference type="Pfam" id="PF10502"/>
    </source>
</evidence>
<sequence length="271" mass="30571">MSAEDKVTEDVAVEKDIVESDEKSTVKDEWSDIIKTVAIALIITLVFRTLFFQPFTIPSASMEPNLYEGDYIVVRKWDYGYSKHSIQFSPPVISGRIFEKQAKRGDIVVFKLPSNTKVDYIKRVIGLPGDRVQVKNGQVFINDQPVTTIDKGPISAGITYATPDVEVMQEDLPDGATHLTQDMGYKPEADDTQEFTVPEGQYFVMGDNRDNSLDSRFSPADPFQPGVGFVPAENLEGKAVMVLISWNKGASLFKPWTWLDLRWDRFFKSLK</sequence>
<dbReference type="InterPro" id="IPR019533">
    <property type="entry name" value="Peptidase_S26"/>
</dbReference>
<keyword evidence="5 7" id="KW-0378">Hydrolase</keyword>
<evidence type="ECO:0000313" key="9">
    <source>
        <dbReference type="EMBL" id="BBF82239.1"/>
    </source>
</evidence>
<feature type="active site" evidence="6">
    <location>
        <position position="122"/>
    </location>
</feature>
<accession>A0A3G9GC48</accession>
<feature type="active site" evidence="6">
    <location>
        <position position="61"/>
    </location>
</feature>
<dbReference type="Proteomes" id="UP000278756">
    <property type="component" value="Chromosome 2"/>
</dbReference>
<dbReference type="GO" id="GO:0006465">
    <property type="term" value="P:signal peptide processing"/>
    <property type="evidence" value="ECO:0007669"/>
    <property type="project" value="InterPro"/>
</dbReference>
<dbReference type="Pfam" id="PF10502">
    <property type="entry name" value="Peptidase_S26"/>
    <property type="match status" value="1"/>
</dbReference>
<evidence type="ECO:0000256" key="3">
    <source>
        <dbReference type="ARBA" id="ARBA00013208"/>
    </source>
</evidence>
<keyword evidence="7" id="KW-0812">Transmembrane</keyword>
<keyword evidence="7" id="KW-1133">Transmembrane helix</keyword>
<dbReference type="PRINTS" id="PR00727">
    <property type="entry name" value="LEADERPTASE"/>
</dbReference>
<dbReference type="Gene3D" id="2.10.109.10">
    <property type="entry name" value="Umud Fragment, subunit A"/>
    <property type="match status" value="1"/>
</dbReference>
<keyword evidence="7" id="KW-0645">Protease</keyword>
<dbReference type="EC" id="3.4.21.89" evidence="3 7"/>
<evidence type="ECO:0000256" key="4">
    <source>
        <dbReference type="ARBA" id="ARBA00019232"/>
    </source>
</evidence>
<organism evidence="9 10">
    <name type="scientific">Asticcacaulis excentricus</name>
    <dbReference type="NCBI Taxonomy" id="78587"/>
    <lineage>
        <taxon>Bacteria</taxon>
        <taxon>Pseudomonadati</taxon>
        <taxon>Pseudomonadota</taxon>
        <taxon>Alphaproteobacteria</taxon>
        <taxon>Caulobacterales</taxon>
        <taxon>Caulobacteraceae</taxon>
        <taxon>Asticcacaulis</taxon>
    </lineage>
</organism>
<evidence type="ECO:0000256" key="7">
    <source>
        <dbReference type="RuleBase" id="RU362042"/>
    </source>
</evidence>
<dbReference type="GO" id="GO:0016020">
    <property type="term" value="C:membrane"/>
    <property type="evidence" value="ECO:0007669"/>
    <property type="project" value="UniProtKB-SubCell"/>
</dbReference>
<proteinExistence type="inferred from homology"/>
<comment type="subcellular location">
    <subcellularLocation>
        <location evidence="7">Membrane</location>
        <topology evidence="7">Single-pass type II membrane protein</topology>
    </subcellularLocation>
</comment>
<dbReference type="NCBIfam" id="TIGR02227">
    <property type="entry name" value="sigpep_I_bact"/>
    <property type="match status" value="1"/>
</dbReference>
<dbReference type="InterPro" id="IPR019757">
    <property type="entry name" value="Pept_S26A_signal_pept_1_Lys-AS"/>
</dbReference>
<evidence type="ECO:0000313" key="10">
    <source>
        <dbReference type="Proteomes" id="UP000278756"/>
    </source>
</evidence>
<dbReference type="InterPro" id="IPR019758">
    <property type="entry name" value="Pept_S26A_signal_pept_1_CS"/>
</dbReference>
<evidence type="ECO:0000256" key="1">
    <source>
        <dbReference type="ARBA" id="ARBA00000677"/>
    </source>
</evidence>
<dbReference type="InterPro" id="IPR036286">
    <property type="entry name" value="LexA/Signal_pep-like_sf"/>
</dbReference>
<name>A0A3G9GC48_9CAUL</name>
<gene>
    <name evidence="9" type="ORF">EM6_2871</name>
</gene>
<reference evidence="10" key="2">
    <citation type="journal article" date="2017" name="Plant Physiol. Biochem.">
        <title>Differential oxidative and antioxidative response of duckweed Lemna minor toward plant growth promoting/inhibiting bacteria.</title>
        <authorList>
            <person name="Ishizawa H."/>
            <person name="Kuroda M."/>
            <person name="Morikawa M."/>
            <person name="Ike M."/>
        </authorList>
    </citation>
    <scope>NUCLEOTIDE SEQUENCE [LARGE SCALE GENOMIC DNA]</scope>
    <source>
        <strain evidence="10">M6</strain>
    </source>
</reference>
<feature type="transmembrane region" description="Helical" evidence="7">
    <location>
        <begin position="33"/>
        <end position="52"/>
    </location>
</feature>
<comment type="similarity">
    <text evidence="2 7">Belongs to the peptidase S26 family.</text>
</comment>